<comment type="similarity">
    <text evidence="2">Belongs to the band 7/mec-2 family.</text>
</comment>
<reference evidence="8" key="1">
    <citation type="journal article" date="2020" name="J. ISSAAS">
        <title>Lactobacilli and other gastrointestinal microbiota of Peromyscus leucopus, reservoir host for agents of Lyme disease and other zoonoses in North America.</title>
        <authorList>
            <person name="Milovic A."/>
            <person name="Bassam K."/>
            <person name="Shao H."/>
            <person name="Chatzistamou I."/>
            <person name="Tufts D.M."/>
            <person name="Diuk-Wasser M."/>
            <person name="Barbour A.G."/>
        </authorList>
    </citation>
    <scope>NUCLEOTIDE SEQUENCE</scope>
    <source>
        <strain evidence="8">LL90</strain>
    </source>
</reference>
<dbReference type="CDD" id="cd08829">
    <property type="entry name" value="SPFH_paraslipin"/>
    <property type="match status" value="1"/>
</dbReference>
<evidence type="ECO:0000256" key="1">
    <source>
        <dbReference type="ARBA" id="ARBA00004167"/>
    </source>
</evidence>
<keyword evidence="4" id="KW-0812">Transmembrane</keyword>
<feature type="domain" description="Band 7" evidence="7">
    <location>
        <begin position="18"/>
        <end position="176"/>
    </location>
</feature>
<gene>
    <name evidence="8" type="primary">qmcA</name>
    <name evidence="8" type="ORF">PlAlph_6740</name>
</gene>
<evidence type="ECO:0000313" key="8">
    <source>
        <dbReference type="EMBL" id="QIM10782.1"/>
    </source>
</evidence>
<organism evidence="8">
    <name type="scientific">uncultured Alphaproteobacteria bacterium</name>
    <dbReference type="NCBI Taxonomy" id="91750"/>
    <lineage>
        <taxon>Bacteria</taxon>
        <taxon>Pseudomonadati</taxon>
        <taxon>Pseudomonadota</taxon>
        <taxon>Alphaproteobacteria</taxon>
        <taxon>environmental samples</taxon>
    </lineage>
</organism>
<evidence type="ECO:0000256" key="2">
    <source>
        <dbReference type="ARBA" id="ARBA00008164"/>
    </source>
</evidence>
<dbReference type="InterPro" id="IPR001107">
    <property type="entry name" value="Band_7"/>
</dbReference>
<comment type="subcellular location">
    <subcellularLocation>
        <location evidence="1">Membrane</location>
        <topology evidence="1">Single-pass membrane protein</topology>
    </subcellularLocation>
</comment>
<dbReference type="Gene3D" id="3.30.479.30">
    <property type="entry name" value="Band 7 domain"/>
    <property type="match status" value="1"/>
</dbReference>
<dbReference type="InterPro" id="IPR036013">
    <property type="entry name" value="Band_7/SPFH_dom_sf"/>
</dbReference>
<dbReference type="GO" id="GO:0005886">
    <property type="term" value="C:plasma membrane"/>
    <property type="evidence" value="ECO:0007669"/>
    <property type="project" value="UniProtKB-ARBA"/>
</dbReference>
<accession>A0A6G8F3L7</accession>
<keyword evidence="6" id="KW-0472">Membrane</keyword>
<dbReference type="PANTHER" id="PTHR43327">
    <property type="entry name" value="STOMATIN-LIKE PROTEIN 2, MITOCHONDRIAL"/>
    <property type="match status" value="1"/>
</dbReference>
<dbReference type="SUPFAM" id="SSF117892">
    <property type="entry name" value="Band 7/SPFH domain"/>
    <property type="match status" value="1"/>
</dbReference>
<dbReference type="AlphaFoldDB" id="A0A6G8F3L7"/>
<dbReference type="PROSITE" id="PS01270">
    <property type="entry name" value="BAND_7"/>
    <property type="match status" value="1"/>
</dbReference>
<dbReference type="GO" id="GO:0098552">
    <property type="term" value="C:side of membrane"/>
    <property type="evidence" value="ECO:0007669"/>
    <property type="project" value="UniProtKB-ARBA"/>
</dbReference>
<dbReference type="PRINTS" id="PR00721">
    <property type="entry name" value="STOMATIN"/>
</dbReference>
<dbReference type="InterPro" id="IPR001972">
    <property type="entry name" value="Stomatin_HflK_fam"/>
</dbReference>
<dbReference type="Pfam" id="PF01145">
    <property type="entry name" value="Band_7"/>
    <property type="match status" value="1"/>
</dbReference>
<name>A0A6G8F3L7_9PROT</name>
<evidence type="ECO:0000256" key="6">
    <source>
        <dbReference type="ARBA" id="ARBA00023136"/>
    </source>
</evidence>
<dbReference type="InterPro" id="IPR018080">
    <property type="entry name" value="Band_7/stomatin-like_CS"/>
</dbReference>
<evidence type="ECO:0000256" key="4">
    <source>
        <dbReference type="ARBA" id="ARBA00022692"/>
    </source>
</evidence>
<sequence length="306" mass="33939">MEIIAVVLLLVVVTALVSSVVIVRQGYEYTVEFLGKYTRSLEPGFHILVPIVERIGAKINRMEQVLDVPSQEVITRDNAMVTVDGVLFFQIQQAANAAYQVRDLDQAILNLIMTNIRTVIGGMEIDELLSQRDSINHRLLAVVDEATIPWGVKVTRVEIKDITPPRDLIDSMARQMKAEREKRASILEAEGIRQSEILKSEGEKQSRILEAEGEKEAAFRAAEAREREAEAEANATRMLSEAIGAGNSKALNYFLGLKYVEALQGIIASPNQKLLMLPVDTQNLMGSLAGIAEIVKDVTNDKNRKN</sequence>
<evidence type="ECO:0000259" key="7">
    <source>
        <dbReference type="SMART" id="SM00244"/>
    </source>
</evidence>
<dbReference type="EMBL" id="MN990732">
    <property type="protein sequence ID" value="QIM10782.1"/>
    <property type="molecule type" value="Genomic_DNA"/>
</dbReference>
<keyword evidence="5" id="KW-1133">Transmembrane helix</keyword>
<evidence type="ECO:0000256" key="5">
    <source>
        <dbReference type="ARBA" id="ARBA00022989"/>
    </source>
</evidence>
<dbReference type="SMART" id="SM00244">
    <property type="entry name" value="PHB"/>
    <property type="match status" value="1"/>
</dbReference>
<evidence type="ECO:0000256" key="3">
    <source>
        <dbReference type="ARBA" id="ARBA00017055"/>
    </source>
</evidence>
<dbReference type="PANTHER" id="PTHR43327:SF10">
    <property type="entry name" value="STOMATIN-LIKE PROTEIN 2, MITOCHONDRIAL"/>
    <property type="match status" value="1"/>
</dbReference>
<proteinExistence type="inferred from homology"/>
<dbReference type="FunFam" id="3.30.479.30:FF:000004">
    <property type="entry name" value="Putative membrane protease family, stomatin"/>
    <property type="match status" value="1"/>
</dbReference>
<dbReference type="InterPro" id="IPR050710">
    <property type="entry name" value="Band7/mec-2_domain"/>
</dbReference>
<protein>
    <recommendedName>
        <fullName evidence="3">Protein QmcA</fullName>
    </recommendedName>
</protein>